<dbReference type="AlphaFoldDB" id="A0JCV2"/>
<feature type="compositionally biased region" description="Polar residues" evidence="1">
    <location>
        <begin position="69"/>
        <end position="87"/>
    </location>
</feature>
<evidence type="ECO:0000256" key="1">
    <source>
        <dbReference type="SAM" id="MobiDB-lite"/>
    </source>
</evidence>
<feature type="compositionally biased region" description="Basic and acidic residues" evidence="1">
    <location>
        <begin position="90"/>
        <end position="105"/>
    </location>
</feature>
<sequence length="146" mass="15530">MSGSKVVLLVLAVGLISLFNGVSGRSAYDVSSSSLKVEDGGIPPGYYDSMYKTVETTMKTESHGARTIGDQNTVQESKSSGFLNSGSKIDFSENHHDENGSDDKGPLAFTLATHNTFQSSNSNMTTNMGSWITHGHNVYSGKSSNP</sequence>
<feature type="chain" id="PRO_5002625601" evidence="2">
    <location>
        <begin position="25"/>
        <end position="146"/>
    </location>
</feature>
<keyword evidence="2" id="KW-0732">Signal</keyword>
<dbReference type="EMBL" id="AC191960">
    <property type="protein sequence ID" value="ABK57009.1"/>
    <property type="molecule type" value="Genomic_DNA"/>
</dbReference>
<organism evidence="3">
    <name type="scientific">Glyptapanteles indiensis</name>
    <name type="common">Parasitoid wasp</name>
    <dbReference type="NCBI Taxonomy" id="92994"/>
    <lineage>
        <taxon>Eukaryota</taxon>
        <taxon>Metazoa</taxon>
        <taxon>Ecdysozoa</taxon>
        <taxon>Arthropoda</taxon>
        <taxon>Hexapoda</taxon>
        <taxon>Insecta</taxon>
        <taxon>Pterygota</taxon>
        <taxon>Neoptera</taxon>
        <taxon>Endopterygota</taxon>
        <taxon>Hymenoptera</taxon>
        <taxon>Apocrita</taxon>
        <taxon>Ichneumonoidea</taxon>
        <taxon>Braconidae</taxon>
        <taxon>Microgastrinae</taxon>
        <taxon>Glyptapanteles</taxon>
    </lineage>
</organism>
<reference evidence="3" key="1">
    <citation type="submission" date="2007-01" db="EMBL/GenBank/DDBJ databases">
        <title>Direct Submission.</title>
        <authorList>
            <person name="Desjardins C.A."/>
            <person name="Gundersen-Rindal D.E."/>
            <person name="Hostetler J.B."/>
            <person name="Tallon L.J."/>
            <person name="Utterback T.R."/>
            <person name="Fuester R.W."/>
            <person name="Schatz M.C."/>
            <person name="Pedroni M.J."/>
            <person name="Fadrosh D.W."/>
            <person name="Haas B.J."/>
            <person name="Toms B.S."/>
            <person name="Chen D."/>
            <person name="Nene V."/>
        </authorList>
    </citation>
    <scope>NUCLEOTIDE SEQUENCE</scope>
</reference>
<gene>
    <name evidence="3" type="ORF">GIP_L1_00230</name>
</gene>
<evidence type="ECO:0000256" key="2">
    <source>
        <dbReference type="SAM" id="SignalP"/>
    </source>
</evidence>
<feature type="region of interest" description="Disordered" evidence="1">
    <location>
        <begin position="63"/>
        <end position="107"/>
    </location>
</feature>
<feature type="signal peptide" evidence="2">
    <location>
        <begin position="1"/>
        <end position="24"/>
    </location>
</feature>
<protein>
    <submittedName>
        <fullName evidence="3">Uncharacterized protein</fullName>
    </submittedName>
</protein>
<evidence type="ECO:0000313" key="3">
    <source>
        <dbReference type="EMBL" id="ABK57009.1"/>
    </source>
</evidence>
<name>A0JCV2_GLYIN</name>
<proteinExistence type="predicted"/>
<accession>A0JCV2</accession>